<protein>
    <submittedName>
        <fullName evidence="2">DUF4345 family protein</fullName>
    </submittedName>
</protein>
<evidence type="ECO:0000313" key="2">
    <source>
        <dbReference type="EMBL" id="MBJ6370741.1"/>
    </source>
</evidence>
<keyword evidence="1" id="KW-0812">Transmembrane</keyword>
<gene>
    <name evidence="2" type="ORF">JF290_04320</name>
</gene>
<feature type="transmembrane region" description="Helical" evidence="1">
    <location>
        <begin position="46"/>
        <end position="63"/>
    </location>
</feature>
<accession>A0A8J7IN32</accession>
<keyword evidence="1" id="KW-0472">Membrane</keyword>
<dbReference type="Proteomes" id="UP000619079">
    <property type="component" value="Unassembled WGS sequence"/>
</dbReference>
<comment type="caution">
    <text evidence="2">The sequence shown here is derived from an EMBL/GenBank/DDBJ whole genome shotgun (WGS) entry which is preliminary data.</text>
</comment>
<dbReference type="RefSeq" id="WP_199023513.1">
    <property type="nucleotide sequence ID" value="NZ_JAELVR010000002.1"/>
</dbReference>
<dbReference type="InterPro" id="IPR025597">
    <property type="entry name" value="DUF4345"/>
</dbReference>
<keyword evidence="1" id="KW-1133">Transmembrane helix</keyword>
<dbReference type="Pfam" id="PF14248">
    <property type="entry name" value="DUF4345"/>
    <property type="match status" value="1"/>
</dbReference>
<reference evidence="2" key="1">
    <citation type="submission" date="2020-12" db="EMBL/GenBank/DDBJ databases">
        <title>Sedimentitalea sp. nov., isolated from sand in Incheon.</title>
        <authorList>
            <person name="Kim W."/>
        </authorList>
    </citation>
    <scope>NUCLEOTIDE SEQUENCE</scope>
    <source>
        <strain evidence="2">CAU 1593</strain>
    </source>
</reference>
<dbReference type="EMBL" id="JAELVR010000002">
    <property type="protein sequence ID" value="MBJ6370741.1"/>
    <property type="molecule type" value="Genomic_DNA"/>
</dbReference>
<evidence type="ECO:0000313" key="3">
    <source>
        <dbReference type="Proteomes" id="UP000619079"/>
    </source>
</evidence>
<proteinExistence type="predicted"/>
<feature type="transmembrane region" description="Helical" evidence="1">
    <location>
        <begin position="95"/>
        <end position="116"/>
    </location>
</feature>
<sequence length="121" mass="12471">MIDALNITAALLTIGFGLFGFLAPAYTASALDLAPTNSTMGFSEMRASVGGLFVVAGLAAIWLGTPTAYAMLGFAFAGAALGRTLSLLLDHPPVLKVLIFGGIEAALALWLILANLSRDPF</sequence>
<keyword evidence="3" id="KW-1185">Reference proteome</keyword>
<name>A0A8J7IN32_9RHOB</name>
<evidence type="ECO:0000256" key="1">
    <source>
        <dbReference type="SAM" id="Phobius"/>
    </source>
</evidence>
<organism evidence="2 3">
    <name type="scientific">Sedimentitalea arenosa</name>
    <dbReference type="NCBI Taxonomy" id="2798803"/>
    <lineage>
        <taxon>Bacteria</taxon>
        <taxon>Pseudomonadati</taxon>
        <taxon>Pseudomonadota</taxon>
        <taxon>Alphaproteobacteria</taxon>
        <taxon>Rhodobacterales</taxon>
        <taxon>Paracoccaceae</taxon>
        <taxon>Sedimentitalea</taxon>
    </lineage>
</organism>
<dbReference type="AlphaFoldDB" id="A0A8J7IN32"/>